<dbReference type="AlphaFoldDB" id="A0A2M6WUH7"/>
<dbReference type="PANTHER" id="PTHR11280:SF5">
    <property type="entry name" value="GLUCOSAMINE-6-PHOSPHATE ISOMERASE"/>
    <property type="match status" value="1"/>
</dbReference>
<accession>A0A2M6WUH7</accession>
<dbReference type="NCBIfam" id="TIGR00502">
    <property type="entry name" value="nagB"/>
    <property type="match status" value="1"/>
</dbReference>
<dbReference type="GO" id="GO:0006043">
    <property type="term" value="P:glucosamine catabolic process"/>
    <property type="evidence" value="ECO:0007669"/>
    <property type="project" value="TreeGrafter"/>
</dbReference>
<dbReference type="SUPFAM" id="SSF100950">
    <property type="entry name" value="NagB/RpiA/CoA transferase-like"/>
    <property type="match status" value="1"/>
</dbReference>
<dbReference type="PROSITE" id="PS01161">
    <property type="entry name" value="GLC_GALNAC_ISOMERASE"/>
    <property type="match status" value="1"/>
</dbReference>
<dbReference type="EMBL" id="PFAM01000004">
    <property type="protein sequence ID" value="PIT96381.1"/>
    <property type="molecule type" value="Genomic_DNA"/>
</dbReference>
<dbReference type="InterPro" id="IPR018321">
    <property type="entry name" value="Glucosamine6P_isomerase_CS"/>
</dbReference>
<dbReference type="InterPro" id="IPR037171">
    <property type="entry name" value="NagB/RpiA_transferase-like"/>
</dbReference>
<evidence type="ECO:0000313" key="5">
    <source>
        <dbReference type="Proteomes" id="UP000228533"/>
    </source>
</evidence>
<dbReference type="GO" id="GO:0005737">
    <property type="term" value="C:cytoplasm"/>
    <property type="evidence" value="ECO:0007669"/>
    <property type="project" value="TreeGrafter"/>
</dbReference>
<dbReference type="InterPro" id="IPR006148">
    <property type="entry name" value="Glc/Gal-6P_isomerase"/>
</dbReference>
<keyword evidence="1" id="KW-0378">Hydrolase</keyword>
<dbReference type="PANTHER" id="PTHR11280">
    <property type="entry name" value="GLUCOSAMINE-6-PHOSPHATE ISOMERASE"/>
    <property type="match status" value="1"/>
</dbReference>
<evidence type="ECO:0000313" key="4">
    <source>
        <dbReference type="EMBL" id="PIT96381.1"/>
    </source>
</evidence>
<dbReference type="GO" id="GO:0019262">
    <property type="term" value="P:N-acetylneuraminate catabolic process"/>
    <property type="evidence" value="ECO:0007669"/>
    <property type="project" value="TreeGrafter"/>
</dbReference>
<evidence type="ECO:0000259" key="3">
    <source>
        <dbReference type="Pfam" id="PF01182"/>
    </source>
</evidence>
<dbReference type="Proteomes" id="UP000228533">
    <property type="component" value="Unassembled WGS sequence"/>
</dbReference>
<dbReference type="Pfam" id="PF01182">
    <property type="entry name" value="Glucosamine_iso"/>
    <property type="match status" value="1"/>
</dbReference>
<dbReference type="GO" id="GO:0006046">
    <property type="term" value="P:N-acetylglucosamine catabolic process"/>
    <property type="evidence" value="ECO:0007669"/>
    <property type="project" value="UniProtKB-UniRule"/>
</dbReference>
<feature type="domain" description="Glucosamine/galactosamine-6-phosphate isomerase" evidence="3">
    <location>
        <begin position="11"/>
        <end position="225"/>
    </location>
</feature>
<proteinExistence type="predicted"/>
<gene>
    <name evidence="4" type="primary">nagB</name>
    <name evidence="4" type="ORF">COT94_00260</name>
</gene>
<dbReference type="GO" id="GO:0042802">
    <property type="term" value="F:identical protein binding"/>
    <property type="evidence" value="ECO:0007669"/>
    <property type="project" value="TreeGrafter"/>
</dbReference>
<dbReference type="Gene3D" id="3.40.50.1360">
    <property type="match status" value="1"/>
</dbReference>
<sequence>MKLLIAKDYDELSTRAATLVIETVKQRPVAVLGLATGATPLGMYANLVQSYARLEISFTQVRTFNLDDYVGLPRLSPDSFYQYMHRAFFSQTDVRPENIYLLDGTAHNLTDECVNYERYIEEVGGIDLQIVGIGRDGHLGFCEPGTSFESKTFVAKLTESTRQANAGGLQSLDEVPKRAITMGLSTIMSARKILLLANGQAKTDILRQALYGPVTEAVPASILQRHPDCTVILDALAAGE</sequence>
<dbReference type="GO" id="GO:0004342">
    <property type="term" value="F:glucosamine-6-phosphate deaminase activity"/>
    <property type="evidence" value="ECO:0007669"/>
    <property type="project" value="UniProtKB-UniRule"/>
</dbReference>
<comment type="caution">
    <text evidence="4">The sequence shown here is derived from an EMBL/GenBank/DDBJ whole genome shotgun (WGS) entry which is preliminary data.</text>
</comment>
<dbReference type="CDD" id="cd01399">
    <property type="entry name" value="GlcN6P_deaminase"/>
    <property type="match status" value="1"/>
</dbReference>
<protein>
    <recommendedName>
        <fullName evidence="2">Glucosamine-6-phosphate deaminase</fullName>
        <ecNumber evidence="2">3.5.99.6</ecNumber>
    </recommendedName>
</protein>
<evidence type="ECO:0000256" key="2">
    <source>
        <dbReference type="NCBIfam" id="TIGR00502"/>
    </source>
</evidence>
<reference evidence="5" key="1">
    <citation type="submission" date="2017-09" db="EMBL/GenBank/DDBJ databases">
        <title>Depth-based differentiation of microbial function through sediment-hosted aquifers and enrichment of novel symbionts in the deep terrestrial subsurface.</title>
        <authorList>
            <person name="Probst A.J."/>
            <person name="Ladd B."/>
            <person name="Jarett J.K."/>
            <person name="Geller-Mcgrath D.E."/>
            <person name="Sieber C.M.K."/>
            <person name="Emerson J.B."/>
            <person name="Anantharaman K."/>
            <person name="Thomas B.C."/>
            <person name="Malmstrom R."/>
            <person name="Stieglmeier M."/>
            <person name="Klingl A."/>
            <person name="Woyke T."/>
            <person name="Ryan C.M."/>
            <person name="Banfield J.F."/>
        </authorList>
    </citation>
    <scope>NUCLEOTIDE SEQUENCE [LARGE SCALE GENOMIC DNA]</scope>
</reference>
<name>A0A2M6WUH7_9BACT</name>
<evidence type="ECO:0000256" key="1">
    <source>
        <dbReference type="ARBA" id="ARBA00022801"/>
    </source>
</evidence>
<dbReference type="InterPro" id="IPR004547">
    <property type="entry name" value="Glucosamine6P_isomerase"/>
</dbReference>
<organism evidence="4 5">
    <name type="scientific">Candidatus Falkowbacteria bacterium CG10_big_fil_rev_8_21_14_0_10_37_14</name>
    <dbReference type="NCBI Taxonomy" id="1974561"/>
    <lineage>
        <taxon>Bacteria</taxon>
        <taxon>Candidatus Falkowiibacteriota</taxon>
    </lineage>
</organism>
<dbReference type="GO" id="GO:0005975">
    <property type="term" value="P:carbohydrate metabolic process"/>
    <property type="evidence" value="ECO:0007669"/>
    <property type="project" value="InterPro"/>
</dbReference>
<dbReference type="EC" id="3.5.99.6" evidence="2"/>